<evidence type="ECO:0000259" key="2">
    <source>
        <dbReference type="SMART" id="SM00867"/>
    </source>
</evidence>
<evidence type="ECO:0000256" key="1">
    <source>
        <dbReference type="SAM" id="SignalP"/>
    </source>
</evidence>
<dbReference type="EMBL" id="JAOTIF010000014">
    <property type="protein sequence ID" value="MCU7550686.1"/>
    <property type="molecule type" value="Genomic_DNA"/>
</dbReference>
<dbReference type="AlphaFoldDB" id="A0A9X3B962"/>
<reference evidence="3" key="1">
    <citation type="submission" date="2022-09" db="EMBL/GenBank/DDBJ databases">
        <authorList>
            <person name="Yuan C."/>
            <person name="Ke Z."/>
        </authorList>
    </citation>
    <scope>NUCLEOTIDE SEQUENCE</scope>
    <source>
        <strain evidence="3">LB-8</strain>
    </source>
</reference>
<comment type="caution">
    <text evidence="3">The sequence shown here is derived from an EMBL/GenBank/DDBJ whole genome shotgun (WGS) entry which is preliminary data.</text>
</comment>
<organism evidence="3 4">
    <name type="scientific">Paraflavisolibacter caeni</name>
    <dbReference type="NCBI Taxonomy" id="2982496"/>
    <lineage>
        <taxon>Bacteria</taxon>
        <taxon>Pseudomonadati</taxon>
        <taxon>Bacteroidota</taxon>
        <taxon>Chitinophagia</taxon>
        <taxon>Chitinophagales</taxon>
        <taxon>Chitinophagaceae</taxon>
        <taxon>Paraflavisolibacter</taxon>
    </lineage>
</organism>
<dbReference type="SUPFAM" id="SSF101874">
    <property type="entry name" value="YceI-like"/>
    <property type="match status" value="1"/>
</dbReference>
<proteinExistence type="predicted"/>
<name>A0A9X3B962_9BACT</name>
<evidence type="ECO:0000313" key="3">
    <source>
        <dbReference type="EMBL" id="MCU7550686.1"/>
    </source>
</evidence>
<feature type="signal peptide" evidence="1">
    <location>
        <begin position="1"/>
        <end position="19"/>
    </location>
</feature>
<dbReference type="RefSeq" id="WP_279298125.1">
    <property type="nucleotide sequence ID" value="NZ_JAOTIF010000014.1"/>
</dbReference>
<feature type="chain" id="PRO_5040886947" evidence="1">
    <location>
        <begin position="20"/>
        <end position="189"/>
    </location>
</feature>
<gene>
    <name evidence="3" type="ORF">OCK74_16320</name>
</gene>
<dbReference type="SMART" id="SM00867">
    <property type="entry name" value="YceI"/>
    <property type="match status" value="1"/>
</dbReference>
<dbReference type="PANTHER" id="PTHR34406:SF1">
    <property type="entry name" value="PROTEIN YCEI"/>
    <property type="match status" value="1"/>
</dbReference>
<reference evidence="3" key="2">
    <citation type="submission" date="2023-04" db="EMBL/GenBank/DDBJ databases">
        <title>Paracnuella aquatica gen. nov., sp. nov., a member of the family Chitinophagaceae isolated from a hot spring.</title>
        <authorList>
            <person name="Wang C."/>
        </authorList>
    </citation>
    <scope>NUCLEOTIDE SEQUENCE</scope>
    <source>
        <strain evidence="3">LB-8</strain>
    </source>
</reference>
<keyword evidence="4" id="KW-1185">Reference proteome</keyword>
<dbReference type="InterPro" id="IPR007372">
    <property type="entry name" value="Lipid/polyisoprenoid-bd_YceI"/>
</dbReference>
<keyword evidence="1" id="KW-0732">Signal</keyword>
<dbReference type="InterPro" id="IPR036761">
    <property type="entry name" value="TTHA0802/YceI-like_sf"/>
</dbReference>
<dbReference type="Proteomes" id="UP001155483">
    <property type="component" value="Unassembled WGS sequence"/>
</dbReference>
<feature type="domain" description="Lipid/polyisoprenoid-binding YceI-like" evidence="2">
    <location>
        <begin position="21"/>
        <end position="187"/>
    </location>
</feature>
<protein>
    <submittedName>
        <fullName evidence="3">YceI family protein</fullName>
    </submittedName>
</protein>
<accession>A0A9X3B962</accession>
<sequence>MKKTVIIALALVASFAGFAQTWNIDKSHSKLNFTVTHLLISDVEGSFKNINSTFTSSKADFSDAVIELTADVNSINTDDENRDKHLKSPDFFDAAKYNALTFKSKSFKNVGGKKYKLAGDLTMHGVTKPVVLDVVYNGSAVHPYSKKTVAGFKISGTLKRSEFGVGTATPTAVVGDEVALVANAEFIKD</sequence>
<dbReference type="Gene3D" id="2.40.128.110">
    <property type="entry name" value="Lipid/polyisoprenoid-binding, YceI-like"/>
    <property type="match status" value="1"/>
</dbReference>
<dbReference type="Pfam" id="PF04264">
    <property type="entry name" value="YceI"/>
    <property type="match status" value="1"/>
</dbReference>
<dbReference type="PANTHER" id="PTHR34406">
    <property type="entry name" value="PROTEIN YCEI"/>
    <property type="match status" value="1"/>
</dbReference>
<evidence type="ECO:0000313" key="4">
    <source>
        <dbReference type="Proteomes" id="UP001155483"/>
    </source>
</evidence>